<dbReference type="GeneID" id="26641893"/>
<organism evidence="1 2">
    <name type="scientific">Klebsiella phage vB_KpnP_KpV289</name>
    <dbReference type="NCBI Taxonomy" id="1671396"/>
    <lineage>
        <taxon>Viruses</taxon>
        <taxon>Duplodnaviria</taxon>
        <taxon>Heunggongvirae</taxon>
        <taxon>Uroviricota</taxon>
        <taxon>Caudoviricetes</taxon>
        <taxon>Autographivirales</taxon>
        <taxon>Autotranscriptaviridae</taxon>
        <taxon>Studiervirinae</taxon>
        <taxon>Przondovirus</taxon>
        <taxon>Przondovirus KpV289</taxon>
    </lineage>
</organism>
<accession>A0A0K2Z0H5</accession>
<dbReference type="EMBL" id="LN866626">
    <property type="protein sequence ID" value="CRN12695.1"/>
    <property type="molecule type" value="Genomic_DNA"/>
</dbReference>
<dbReference type="RefSeq" id="YP_009215463.1">
    <property type="nucleotide sequence ID" value="NC_028977.1"/>
</dbReference>
<dbReference type="Proteomes" id="UP000201385">
    <property type="component" value="Segment"/>
</dbReference>
<name>A0A0K2Z0H5_9CAUD</name>
<evidence type="ECO:0000313" key="2">
    <source>
        <dbReference type="Proteomes" id="UP000201385"/>
    </source>
</evidence>
<sequence length="88" mass="10430">MAEQTKWLFDGSTSQWSRLGATERRLLDETGLRVIMTYRHFNRTVLFSVYEPRPDYDEVLVEKSFSRWSIDSASDWLAKLTADYSSWK</sequence>
<proteinExistence type="predicted"/>
<dbReference type="OrthoDB" id="20385at10239"/>
<dbReference type="KEGG" id="vg:26641893"/>
<keyword evidence="2" id="KW-1185">Reference proteome</keyword>
<protein>
    <submittedName>
        <fullName evidence="1">Hypothetical phage protein</fullName>
    </submittedName>
</protein>
<reference evidence="1 2" key="1">
    <citation type="journal article" date="2016" name="Arch. Virol.">
        <title>Complete genome sequence of novel T7-like virus vB_KpnP_KpV289 with lytic activity against Klebsiella pneumoniae.</title>
        <authorList>
            <person name="Volozhantsev N.V."/>
            <person name="Myakinina V.P."/>
            <person name="Popova A.V."/>
            <person name="Kislichkina A.A."/>
            <person name="Komisarova E.V."/>
            <person name="Knyazeva A.I."/>
            <person name="Krasilnikova V.M."/>
            <person name="Fursova N.K."/>
            <person name="Svetoch E.A."/>
        </authorList>
    </citation>
    <scope>NUCLEOTIDE SEQUENCE [LARGE SCALE GENOMIC DNA]</scope>
</reference>
<evidence type="ECO:0000313" key="1">
    <source>
        <dbReference type="EMBL" id="CRN12695.1"/>
    </source>
</evidence>